<evidence type="ECO:0000256" key="3">
    <source>
        <dbReference type="SAM" id="Coils"/>
    </source>
</evidence>
<evidence type="ECO:0008006" key="7">
    <source>
        <dbReference type="Google" id="ProtNLM"/>
    </source>
</evidence>
<evidence type="ECO:0000256" key="1">
    <source>
        <dbReference type="ARBA" id="ARBA00004196"/>
    </source>
</evidence>
<protein>
    <recommendedName>
        <fullName evidence="7">Efflux transporter, RND family, MFP subunit</fullName>
    </recommendedName>
</protein>
<dbReference type="RefSeq" id="WP_015541305.1">
    <property type="nucleotide sequence ID" value="NZ_CABJFK010000008.1"/>
</dbReference>
<reference evidence="5 6" key="1">
    <citation type="submission" date="2018-08" db="EMBL/GenBank/DDBJ databases">
        <title>A genome reference for cultivated species of the human gut microbiota.</title>
        <authorList>
            <person name="Zou Y."/>
            <person name="Xue W."/>
            <person name="Luo G."/>
        </authorList>
    </citation>
    <scope>NUCLEOTIDE SEQUENCE [LARGE SCALE GENOMIC DNA]</scope>
    <source>
        <strain evidence="5 6">AM28-23</strain>
    </source>
</reference>
<feature type="coiled-coil region" evidence="3">
    <location>
        <begin position="468"/>
        <end position="495"/>
    </location>
</feature>
<evidence type="ECO:0000313" key="6">
    <source>
        <dbReference type="Proteomes" id="UP000283745"/>
    </source>
</evidence>
<name>A0A414J4E3_9FIRM</name>
<feature type="compositionally biased region" description="Acidic residues" evidence="4">
    <location>
        <begin position="207"/>
        <end position="218"/>
    </location>
</feature>
<gene>
    <name evidence="5" type="ORF">DW740_11150</name>
</gene>
<evidence type="ECO:0000256" key="2">
    <source>
        <dbReference type="ARBA" id="ARBA00023054"/>
    </source>
</evidence>
<feature type="compositionally biased region" description="Gly residues" evidence="4">
    <location>
        <begin position="259"/>
        <end position="268"/>
    </location>
</feature>
<feature type="compositionally biased region" description="Low complexity" evidence="4">
    <location>
        <begin position="269"/>
        <end position="278"/>
    </location>
</feature>
<proteinExistence type="predicted"/>
<comment type="subcellular location">
    <subcellularLocation>
        <location evidence="1">Cell envelope</location>
    </subcellularLocation>
</comment>
<dbReference type="PANTHER" id="PTHR32347">
    <property type="entry name" value="EFFLUX SYSTEM COMPONENT YKNX-RELATED"/>
    <property type="match status" value="1"/>
</dbReference>
<organism evidence="5 6">
    <name type="scientific">Blautia obeum</name>
    <dbReference type="NCBI Taxonomy" id="40520"/>
    <lineage>
        <taxon>Bacteria</taxon>
        <taxon>Bacillati</taxon>
        <taxon>Bacillota</taxon>
        <taxon>Clostridia</taxon>
        <taxon>Lachnospirales</taxon>
        <taxon>Lachnospiraceae</taxon>
        <taxon>Blautia</taxon>
    </lineage>
</organism>
<dbReference type="AlphaFoldDB" id="A0A414J4E3"/>
<dbReference type="EMBL" id="QSKF01000008">
    <property type="protein sequence ID" value="RHE39291.1"/>
    <property type="molecule type" value="Genomic_DNA"/>
</dbReference>
<feature type="compositionally biased region" description="Acidic residues" evidence="4">
    <location>
        <begin position="133"/>
        <end position="165"/>
    </location>
</feature>
<dbReference type="PANTHER" id="PTHR32347:SF14">
    <property type="entry name" value="EFFLUX SYSTEM COMPONENT YKNX-RELATED"/>
    <property type="match status" value="1"/>
</dbReference>
<sequence length="702" mass="74864">MKKRIIIGILIAALVAGGSAGGATYYKKSHQKTVSVVSVDNLAGQYYMDDTNLDGNIVTSAIQNITVDKDMIIQEVYVSKGDEVKKDDKLISFDMTLVQMELNIAKLKQQKQEQELNKATNRLNSLKNGGAIEESDADTSDTSSDSDTDTDSGMDGSDSSDDGDETASVSGNVNGVYLAAAMNPILAAAVNTGDISEVAVYQEEDFAESDVAKDDDADTQTGDSGSTAEGDGADTNAGGDSGAGNNTGDNTGSNSNTGGNNGNTGGNSFGDDNNGDQIDIIDGDDSGNSGDNADDDFGDSSDEQIDIVDTDEDVNQDTSGLTDGNPMFYQVLDGDSKPLSGKGTKKHPYVFLCSSAKGYVVAQGSFLNKMAAFDANGNKEDGKKGYWYQLEFHQNDTVEDLADRKKSCTGYYLVDGSLLEKMVPDYSEVEFTLADASQYDNNSDDDNGDDDGDQGDGGNASISREDAIKIQQNKVESLKLDIRESKLNIEKLEKKVKKEVIYSKLDGTVAKVGDPATTASDGSNFMTIKSKEGFYVKGTVSELMLDQIKEGTILNCSGQNGDFEAEVVDVSEYPVSGDNYSGNGNPNVSYYSYTATIPDKSVKVSDDDYWLTITLQSDTQSKGIVLDRAFVRSENGSSYVYKDDNGVLKKQKLSVGGNVNGGYSVLVTGGITRDDKIAFPYGDTVKEGAKTQEVSVDELYGY</sequence>
<feature type="region of interest" description="Disordered" evidence="4">
    <location>
        <begin position="121"/>
        <end position="168"/>
    </location>
</feature>
<accession>A0A414J4E3</accession>
<dbReference type="Proteomes" id="UP000283745">
    <property type="component" value="Unassembled WGS sequence"/>
</dbReference>
<evidence type="ECO:0000313" key="5">
    <source>
        <dbReference type="EMBL" id="RHE39291.1"/>
    </source>
</evidence>
<feature type="region of interest" description="Disordered" evidence="4">
    <location>
        <begin position="437"/>
        <end position="466"/>
    </location>
</feature>
<dbReference type="GO" id="GO:0030313">
    <property type="term" value="C:cell envelope"/>
    <property type="evidence" value="ECO:0007669"/>
    <property type="project" value="UniProtKB-SubCell"/>
</dbReference>
<feature type="compositionally biased region" description="Acidic residues" evidence="4">
    <location>
        <begin position="292"/>
        <end position="303"/>
    </location>
</feature>
<feature type="compositionally biased region" description="Acidic residues" evidence="4">
    <location>
        <begin position="442"/>
        <end position="454"/>
    </location>
</feature>
<dbReference type="InterPro" id="IPR050465">
    <property type="entry name" value="UPF0194_transport"/>
</dbReference>
<feature type="compositionally biased region" description="Low complexity" evidence="4">
    <location>
        <begin position="233"/>
        <end position="258"/>
    </location>
</feature>
<evidence type="ECO:0000256" key="4">
    <source>
        <dbReference type="SAM" id="MobiDB-lite"/>
    </source>
</evidence>
<feature type="region of interest" description="Disordered" evidence="4">
    <location>
        <begin position="207"/>
        <end position="303"/>
    </location>
</feature>
<keyword evidence="2 3" id="KW-0175">Coiled coil</keyword>
<comment type="caution">
    <text evidence="5">The sequence shown here is derived from an EMBL/GenBank/DDBJ whole genome shotgun (WGS) entry which is preliminary data.</text>
</comment>